<comment type="catalytic activity">
    <reaction evidence="7 8">
        <text>a 6-O-methyl-2'-deoxyguanosine in DNA + L-cysteinyl-[protein] = S-methyl-L-cysteinyl-[protein] + a 2'-deoxyguanosine in DNA</text>
        <dbReference type="Rhea" id="RHEA:24000"/>
        <dbReference type="Rhea" id="RHEA-COMP:10131"/>
        <dbReference type="Rhea" id="RHEA-COMP:10132"/>
        <dbReference type="Rhea" id="RHEA-COMP:11367"/>
        <dbReference type="Rhea" id="RHEA-COMP:11368"/>
        <dbReference type="ChEBI" id="CHEBI:29950"/>
        <dbReference type="ChEBI" id="CHEBI:82612"/>
        <dbReference type="ChEBI" id="CHEBI:85445"/>
        <dbReference type="ChEBI" id="CHEBI:85448"/>
        <dbReference type="EC" id="2.1.1.63"/>
    </reaction>
</comment>
<dbReference type="InterPro" id="IPR014048">
    <property type="entry name" value="MethylDNA_cys_MeTrfase_DNA-bd"/>
</dbReference>
<dbReference type="RefSeq" id="WP_379870551.1">
    <property type="nucleotide sequence ID" value="NZ_JBHTBH010000004.1"/>
</dbReference>
<evidence type="ECO:0000259" key="9">
    <source>
        <dbReference type="Pfam" id="PF01035"/>
    </source>
</evidence>
<sequence>MSTHAYPSAAVQDALPLPVPETEEVPAVEFAAPAPGPVRYTLEPSPVGELLLTGDGAALTGLYMRPEKGWAPPPPDWRRDDALFAETRRQLAAYFAGELREFSLPLAPSGTPFQLRVWRALTTIPYGRTTSYGEIATRLGRPTASRAVGMANGRNPISIIVPCHRVIGANGSLTGYGGGLPRKERLLRLERSRHDAASGTVGR</sequence>
<protein>
    <recommendedName>
        <fullName evidence="8">Methylated-DNA--protein-cysteine methyltransferase</fullName>
        <ecNumber evidence="8">2.1.1.63</ecNumber>
    </recommendedName>
    <alternativeName>
        <fullName evidence="8">6-O-methylguanine-DNA methyltransferase</fullName>
        <shortName evidence="8">MGMT</shortName>
    </alternativeName>
    <alternativeName>
        <fullName evidence="8">O-6-methylguanine-DNA-alkyltransferase</fullName>
    </alternativeName>
</protein>
<accession>A0ABW2KEM8</accession>
<keyword evidence="4 8" id="KW-0808">Transferase</keyword>
<feature type="active site" description="Nucleophile; methyl group acceptor" evidence="8">
    <location>
        <position position="163"/>
    </location>
</feature>
<comment type="catalytic activity">
    <reaction evidence="1 8">
        <text>a 4-O-methyl-thymidine in DNA + L-cysteinyl-[protein] = a thymidine in DNA + S-methyl-L-cysteinyl-[protein]</text>
        <dbReference type="Rhea" id="RHEA:53428"/>
        <dbReference type="Rhea" id="RHEA-COMP:10131"/>
        <dbReference type="Rhea" id="RHEA-COMP:10132"/>
        <dbReference type="Rhea" id="RHEA-COMP:13555"/>
        <dbReference type="Rhea" id="RHEA-COMP:13556"/>
        <dbReference type="ChEBI" id="CHEBI:29950"/>
        <dbReference type="ChEBI" id="CHEBI:82612"/>
        <dbReference type="ChEBI" id="CHEBI:137386"/>
        <dbReference type="ChEBI" id="CHEBI:137387"/>
        <dbReference type="EC" id="2.1.1.63"/>
    </reaction>
</comment>
<organism evidence="11 12">
    <name type="scientific">Marinactinospora rubrisoli</name>
    <dbReference type="NCBI Taxonomy" id="2715399"/>
    <lineage>
        <taxon>Bacteria</taxon>
        <taxon>Bacillati</taxon>
        <taxon>Actinomycetota</taxon>
        <taxon>Actinomycetes</taxon>
        <taxon>Streptosporangiales</taxon>
        <taxon>Nocardiopsidaceae</taxon>
        <taxon>Marinactinospora</taxon>
    </lineage>
</organism>
<dbReference type="HAMAP" id="MF_00772">
    <property type="entry name" value="OGT"/>
    <property type="match status" value="1"/>
</dbReference>
<gene>
    <name evidence="11" type="ORF">ACFQRF_09440</name>
</gene>
<keyword evidence="5 8" id="KW-0227">DNA damage</keyword>
<evidence type="ECO:0000313" key="12">
    <source>
        <dbReference type="Proteomes" id="UP001596540"/>
    </source>
</evidence>
<comment type="function">
    <text evidence="8">Involved in the cellular defense against the biological effects of O6-methylguanine (O6-MeG) and O4-methylthymine (O4-MeT) in DNA. Repairs the methylated nucleobase in DNA by stoichiometrically transferring the methyl group to a cysteine residue in the enzyme. This is a suicide reaction: the enzyme is irreversibly inactivated.</text>
</comment>
<keyword evidence="2 8" id="KW-0963">Cytoplasm</keyword>
<dbReference type="InterPro" id="IPR008332">
    <property type="entry name" value="MethylG_MeTrfase_N"/>
</dbReference>
<keyword evidence="3 8" id="KW-0489">Methyltransferase</keyword>
<evidence type="ECO:0000256" key="4">
    <source>
        <dbReference type="ARBA" id="ARBA00022679"/>
    </source>
</evidence>
<evidence type="ECO:0000256" key="3">
    <source>
        <dbReference type="ARBA" id="ARBA00022603"/>
    </source>
</evidence>
<dbReference type="InterPro" id="IPR036217">
    <property type="entry name" value="MethylDNA_cys_MeTrfase_DNAb"/>
</dbReference>
<evidence type="ECO:0000256" key="6">
    <source>
        <dbReference type="ARBA" id="ARBA00023204"/>
    </source>
</evidence>
<dbReference type="InterPro" id="IPR001497">
    <property type="entry name" value="MethylDNA_cys_MeTrfase_AS"/>
</dbReference>
<dbReference type="InterPro" id="IPR036631">
    <property type="entry name" value="MGMT_N_sf"/>
</dbReference>
<dbReference type="CDD" id="cd06445">
    <property type="entry name" value="ATase"/>
    <property type="match status" value="1"/>
</dbReference>
<keyword evidence="6 8" id="KW-0234">DNA repair</keyword>
<dbReference type="Gene3D" id="1.10.10.10">
    <property type="entry name" value="Winged helix-like DNA-binding domain superfamily/Winged helix DNA-binding domain"/>
    <property type="match status" value="1"/>
</dbReference>
<dbReference type="InterPro" id="IPR023546">
    <property type="entry name" value="MGMT"/>
</dbReference>
<comment type="similarity">
    <text evidence="8">Belongs to the MGMT family.</text>
</comment>
<dbReference type="EC" id="2.1.1.63" evidence="8"/>
<dbReference type="Proteomes" id="UP001596540">
    <property type="component" value="Unassembled WGS sequence"/>
</dbReference>
<dbReference type="Pfam" id="PF02870">
    <property type="entry name" value="Methyltransf_1N"/>
    <property type="match status" value="1"/>
</dbReference>
<dbReference type="InterPro" id="IPR036388">
    <property type="entry name" value="WH-like_DNA-bd_sf"/>
</dbReference>
<comment type="miscellaneous">
    <text evidence="8">This enzyme catalyzes only one turnover and therefore is not strictly catalytic. According to one definition, an enzyme is a biocatalyst that acts repeatedly and over many reaction cycles.</text>
</comment>
<dbReference type="SUPFAM" id="SSF53155">
    <property type="entry name" value="Methylated DNA-protein cysteine methyltransferase domain"/>
    <property type="match status" value="1"/>
</dbReference>
<dbReference type="Pfam" id="PF01035">
    <property type="entry name" value="DNA_binding_1"/>
    <property type="match status" value="1"/>
</dbReference>
<comment type="caution">
    <text evidence="11">The sequence shown here is derived from an EMBL/GenBank/DDBJ whole genome shotgun (WGS) entry which is preliminary data.</text>
</comment>
<dbReference type="SUPFAM" id="SSF46767">
    <property type="entry name" value="Methylated DNA-protein cysteine methyltransferase, C-terminal domain"/>
    <property type="match status" value="1"/>
</dbReference>
<dbReference type="PROSITE" id="PS00374">
    <property type="entry name" value="MGMT"/>
    <property type="match status" value="1"/>
</dbReference>
<feature type="domain" description="Methylated-DNA-[protein]-cysteine S-methyltransferase DNA binding" evidence="9">
    <location>
        <begin position="112"/>
        <end position="191"/>
    </location>
</feature>
<keyword evidence="12" id="KW-1185">Reference proteome</keyword>
<dbReference type="GO" id="GO:0032259">
    <property type="term" value="P:methylation"/>
    <property type="evidence" value="ECO:0007669"/>
    <property type="project" value="UniProtKB-KW"/>
</dbReference>
<evidence type="ECO:0000313" key="11">
    <source>
        <dbReference type="EMBL" id="MFC7327965.1"/>
    </source>
</evidence>
<evidence type="ECO:0000256" key="2">
    <source>
        <dbReference type="ARBA" id="ARBA00022490"/>
    </source>
</evidence>
<dbReference type="GO" id="GO:0003908">
    <property type="term" value="F:methylated-DNA-[protein]-cysteine S-methyltransferase activity"/>
    <property type="evidence" value="ECO:0007669"/>
    <property type="project" value="UniProtKB-EC"/>
</dbReference>
<dbReference type="Gene3D" id="3.30.160.70">
    <property type="entry name" value="Methylated DNA-protein cysteine methyltransferase domain"/>
    <property type="match status" value="1"/>
</dbReference>
<dbReference type="PANTHER" id="PTHR10815">
    <property type="entry name" value="METHYLATED-DNA--PROTEIN-CYSTEINE METHYLTRANSFERASE"/>
    <property type="match status" value="1"/>
</dbReference>
<evidence type="ECO:0000256" key="1">
    <source>
        <dbReference type="ARBA" id="ARBA00001286"/>
    </source>
</evidence>
<evidence type="ECO:0000256" key="5">
    <source>
        <dbReference type="ARBA" id="ARBA00022763"/>
    </source>
</evidence>
<dbReference type="PANTHER" id="PTHR10815:SF5">
    <property type="entry name" value="METHYLATED-DNA--PROTEIN-CYSTEINE METHYLTRANSFERASE"/>
    <property type="match status" value="1"/>
</dbReference>
<feature type="domain" description="Methylguanine DNA methyltransferase ribonuclease-like" evidence="10">
    <location>
        <begin position="38"/>
        <end position="108"/>
    </location>
</feature>
<evidence type="ECO:0000259" key="10">
    <source>
        <dbReference type="Pfam" id="PF02870"/>
    </source>
</evidence>
<reference evidence="12" key="1">
    <citation type="journal article" date="2019" name="Int. J. Syst. Evol. Microbiol.">
        <title>The Global Catalogue of Microorganisms (GCM) 10K type strain sequencing project: providing services to taxonomists for standard genome sequencing and annotation.</title>
        <authorList>
            <consortium name="The Broad Institute Genomics Platform"/>
            <consortium name="The Broad Institute Genome Sequencing Center for Infectious Disease"/>
            <person name="Wu L."/>
            <person name="Ma J."/>
        </authorList>
    </citation>
    <scope>NUCLEOTIDE SEQUENCE [LARGE SCALE GENOMIC DNA]</scope>
    <source>
        <strain evidence="12">CGMCC 4.7382</strain>
    </source>
</reference>
<comment type="subcellular location">
    <subcellularLocation>
        <location evidence="8">Cytoplasm</location>
    </subcellularLocation>
</comment>
<evidence type="ECO:0000256" key="7">
    <source>
        <dbReference type="ARBA" id="ARBA00049348"/>
    </source>
</evidence>
<proteinExistence type="inferred from homology"/>
<evidence type="ECO:0000256" key="8">
    <source>
        <dbReference type="HAMAP-Rule" id="MF_00772"/>
    </source>
</evidence>
<name>A0ABW2KEM8_9ACTN</name>
<dbReference type="EMBL" id="JBHTBH010000004">
    <property type="protein sequence ID" value="MFC7327965.1"/>
    <property type="molecule type" value="Genomic_DNA"/>
</dbReference>
<dbReference type="NCBIfam" id="TIGR00589">
    <property type="entry name" value="ogt"/>
    <property type="match status" value="1"/>
</dbReference>